<evidence type="ECO:0000313" key="1">
    <source>
        <dbReference type="EMBL" id="OAE35231.1"/>
    </source>
</evidence>
<sequence length="165" mass="18760">MWEDVRHDASPGFSRSRIGLQAARVCYSQNSLVLGEGKINLPRMRRTRCFLDSRALVTIETTPERERDLDGEEKSIMNPRFHGKRVGSLLKLIGQLRQHQRHPSSSKLEISDTAVEGRHLHHVQARRLRVLLVLAQHLDNIADGNSCTSKSSSISCKEFIHWESA</sequence>
<comment type="caution">
    <text evidence="1">The sequence shown here is derived from an EMBL/GenBank/DDBJ whole genome shotgun (WGS) entry which is preliminary data.</text>
</comment>
<reference evidence="1" key="1">
    <citation type="submission" date="2016-03" db="EMBL/GenBank/DDBJ databases">
        <title>Mechanisms controlling the formation of the plant cell surface in tip-growing cells are functionally conserved among land plants.</title>
        <authorList>
            <person name="Honkanen S."/>
            <person name="Jones V.A."/>
            <person name="Morieri G."/>
            <person name="Champion C."/>
            <person name="Hetherington A.J."/>
            <person name="Kelly S."/>
            <person name="Saint-Marcoux D."/>
            <person name="Proust H."/>
            <person name="Prescott H."/>
            <person name="Dolan L."/>
        </authorList>
    </citation>
    <scope>NUCLEOTIDE SEQUENCE [LARGE SCALE GENOMIC DNA]</scope>
    <source>
        <tissue evidence="1">Whole gametophyte</tissue>
    </source>
</reference>
<gene>
    <name evidence="1" type="ORF">AXG93_1162s1070</name>
</gene>
<name>A0A176WRJ4_MARPO</name>
<evidence type="ECO:0000313" key="2">
    <source>
        <dbReference type="Proteomes" id="UP000077202"/>
    </source>
</evidence>
<keyword evidence="2" id="KW-1185">Reference proteome</keyword>
<protein>
    <submittedName>
        <fullName evidence="1">Uncharacterized protein</fullName>
    </submittedName>
</protein>
<dbReference type="Proteomes" id="UP000077202">
    <property type="component" value="Unassembled WGS sequence"/>
</dbReference>
<organism evidence="1 2">
    <name type="scientific">Marchantia polymorpha subsp. ruderalis</name>
    <dbReference type="NCBI Taxonomy" id="1480154"/>
    <lineage>
        <taxon>Eukaryota</taxon>
        <taxon>Viridiplantae</taxon>
        <taxon>Streptophyta</taxon>
        <taxon>Embryophyta</taxon>
        <taxon>Marchantiophyta</taxon>
        <taxon>Marchantiopsida</taxon>
        <taxon>Marchantiidae</taxon>
        <taxon>Marchantiales</taxon>
        <taxon>Marchantiaceae</taxon>
        <taxon>Marchantia</taxon>
    </lineage>
</organism>
<proteinExistence type="predicted"/>
<dbReference type="EMBL" id="LVLJ01000219">
    <property type="protein sequence ID" value="OAE35231.1"/>
    <property type="molecule type" value="Genomic_DNA"/>
</dbReference>
<dbReference type="AlphaFoldDB" id="A0A176WRJ4"/>
<accession>A0A176WRJ4</accession>